<dbReference type="InterPro" id="IPR017853">
    <property type="entry name" value="GH"/>
</dbReference>
<organism evidence="1 2">
    <name type="scientific">Platanthera guangdongensis</name>
    <dbReference type="NCBI Taxonomy" id="2320717"/>
    <lineage>
        <taxon>Eukaryota</taxon>
        <taxon>Viridiplantae</taxon>
        <taxon>Streptophyta</taxon>
        <taxon>Embryophyta</taxon>
        <taxon>Tracheophyta</taxon>
        <taxon>Spermatophyta</taxon>
        <taxon>Magnoliopsida</taxon>
        <taxon>Liliopsida</taxon>
        <taxon>Asparagales</taxon>
        <taxon>Orchidaceae</taxon>
        <taxon>Orchidoideae</taxon>
        <taxon>Orchideae</taxon>
        <taxon>Orchidinae</taxon>
        <taxon>Platanthera</taxon>
    </lineage>
</organism>
<dbReference type="EMBL" id="JBBWWR010000012">
    <property type="protein sequence ID" value="KAK8958141.1"/>
    <property type="molecule type" value="Genomic_DNA"/>
</dbReference>
<protein>
    <submittedName>
        <fullName evidence="1">Mannan endo-1,4-beta-mannosidase 2</fullName>
    </submittedName>
</protein>
<proteinExistence type="predicted"/>
<dbReference type="InterPro" id="IPR045053">
    <property type="entry name" value="MAN-like"/>
</dbReference>
<evidence type="ECO:0000313" key="1">
    <source>
        <dbReference type="EMBL" id="KAK8958141.1"/>
    </source>
</evidence>
<dbReference type="PANTHER" id="PTHR31451">
    <property type="match status" value="1"/>
</dbReference>
<dbReference type="Proteomes" id="UP001412067">
    <property type="component" value="Unassembled WGS sequence"/>
</dbReference>
<keyword evidence="2" id="KW-1185">Reference proteome</keyword>
<dbReference type="SUPFAM" id="SSF51445">
    <property type="entry name" value="(Trans)glycosidases"/>
    <property type="match status" value="1"/>
</dbReference>
<dbReference type="Gene3D" id="3.20.20.80">
    <property type="entry name" value="Glycosidases"/>
    <property type="match status" value="1"/>
</dbReference>
<evidence type="ECO:0000313" key="2">
    <source>
        <dbReference type="Proteomes" id="UP001412067"/>
    </source>
</evidence>
<dbReference type="PANTHER" id="PTHR31451:SF45">
    <property type="entry name" value="MANNAN ENDO-1,4-BETA-MANNOSIDASE 2"/>
    <property type="match status" value="1"/>
</dbReference>
<name>A0ABR2M2K7_9ASPA</name>
<sequence>MGLTVCRTWAFNDRDRNNALQLSPGRFDTGVFEALDKAIVEAQRHGIKLLLS</sequence>
<comment type="caution">
    <text evidence="1">The sequence shown here is derived from an EMBL/GenBank/DDBJ whole genome shotgun (WGS) entry which is preliminary data.</text>
</comment>
<gene>
    <name evidence="1" type="primary">MAN2</name>
    <name evidence="1" type="ORF">KSP40_PGU005665</name>
</gene>
<reference evidence="1 2" key="1">
    <citation type="journal article" date="2022" name="Nat. Plants">
        <title>Genomes of leafy and leafless Platanthera orchids illuminate the evolution of mycoheterotrophy.</title>
        <authorList>
            <person name="Li M.H."/>
            <person name="Liu K.W."/>
            <person name="Li Z."/>
            <person name="Lu H.C."/>
            <person name="Ye Q.L."/>
            <person name="Zhang D."/>
            <person name="Wang J.Y."/>
            <person name="Li Y.F."/>
            <person name="Zhong Z.M."/>
            <person name="Liu X."/>
            <person name="Yu X."/>
            <person name="Liu D.K."/>
            <person name="Tu X.D."/>
            <person name="Liu B."/>
            <person name="Hao Y."/>
            <person name="Liao X.Y."/>
            <person name="Jiang Y.T."/>
            <person name="Sun W.H."/>
            <person name="Chen J."/>
            <person name="Chen Y.Q."/>
            <person name="Ai Y."/>
            <person name="Zhai J.W."/>
            <person name="Wu S.S."/>
            <person name="Zhou Z."/>
            <person name="Hsiao Y.Y."/>
            <person name="Wu W.L."/>
            <person name="Chen Y.Y."/>
            <person name="Lin Y.F."/>
            <person name="Hsu J.L."/>
            <person name="Li C.Y."/>
            <person name="Wang Z.W."/>
            <person name="Zhao X."/>
            <person name="Zhong W.Y."/>
            <person name="Ma X.K."/>
            <person name="Ma L."/>
            <person name="Huang J."/>
            <person name="Chen G.Z."/>
            <person name="Huang M.Z."/>
            <person name="Huang L."/>
            <person name="Peng D.H."/>
            <person name="Luo Y.B."/>
            <person name="Zou S.Q."/>
            <person name="Chen S.P."/>
            <person name="Lan S."/>
            <person name="Tsai W.C."/>
            <person name="Van de Peer Y."/>
            <person name="Liu Z.J."/>
        </authorList>
    </citation>
    <scope>NUCLEOTIDE SEQUENCE [LARGE SCALE GENOMIC DNA]</scope>
    <source>
        <strain evidence="1">Lor288</strain>
    </source>
</reference>
<accession>A0ABR2M2K7</accession>